<proteinExistence type="predicted"/>
<evidence type="ECO:0000313" key="2">
    <source>
        <dbReference type="Proteomes" id="UP000268093"/>
    </source>
</evidence>
<organism evidence="1 2">
    <name type="scientific">Jimgerdemannia flammicorona</name>
    <dbReference type="NCBI Taxonomy" id="994334"/>
    <lineage>
        <taxon>Eukaryota</taxon>
        <taxon>Fungi</taxon>
        <taxon>Fungi incertae sedis</taxon>
        <taxon>Mucoromycota</taxon>
        <taxon>Mucoromycotina</taxon>
        <taxon>Endogonomycetes</taxon>
        <taxon>Endogonales</taxon>
        <taxon>Endogonaceae</taxon>
        <taxon>Jimgerdemannia</taxon>
    </lineage>
</organism>
<dbReference type="EMBL" id="RBNI01003193">
    <property type="protein sequence ID" value="RUP48607.1"/>
    <property type="molecule type" value="Genomic_DNA"/>
</dbReference>
<gene>
    <name evidence="1" type="ORF">BC936DRAFT_144308</name>
</gene>
<accession>A0A433DCQ2</accession>
<dbReference type="AlphaFoldDB" id="A0A433DCQ2"/>
<evidence type="ECO:0000313" key="1">
    <source>
        <dbReference type="EMBL" id="RUP48607.1"/>
    </source>
</evidence>
<protein>
    <submittedName>
        <fullName evidence="1">Uncharacterized protein</fullName>
    </submittedName>
</protein>
<sequence length="41" mass="4945">MVSVLNILALLFEKRGTTRRSRCTNGCWRFVKRHWYQSTQT</sequence>
<reference evidence="1 2" key="1">
    <citation type="journal article" date="2018" name="New Phytol.">
        <title>Phylogenomics of Endogonaceae and evolution of mycorrhizas within Mucoromycota.</title>
        <authorList>
            <person name="Chang Y."/>
            <person name="Desiro A."/>
            <person name="Na H."/>
            <person name="Sandor L."/>
            <person name="Lipzen A."/>
            <person name="Clum A."/>
            <person name="Barry K."/>
            <person name="Grigoriev I.V."/>
            <person name="Martin F.M."/>
            <person name="Stajich J.E."/>
            <person name="Smith M.E."/>
            <person name="Bonito G."/>
            <person name="Spatafora J.W."/>
        </authorList>
    </citation>
    <scope>NUCLEOTIDE SEQUENCE [LARGE SCALE GENOMIC DNA]</scope>
    <source>
        <strain evidence="1 2">GMNB39</strain>
    </source>
</reference>
<dbReference type="Proteomes" id="UP000268093">
    <property type="component" value="Unassembled WGS sequence"/>
</dbReference>
<comment type="caution">
    <text evidence="1">The sequence shown here is derived from an EMBL/GenBank/DDBJ whole genome shotgun (WGS) entry which is preliminary data.</text>
</comment>
<name>A0A433DCQ2_9FUNG</name>
<keyword evidence="2" id="KW-1185">Reference proteome</keyword>